<accession>A0ABP6RFD6</accession>
<reference evidence="6" key="1">
    <citation type="journal article" date="2019" name="Int. J. Syst. Evol. Microbiol.">
        <title>The Global Catalogue of Microorganisms (GCM) 10K type strain sequencing project: providing services to taxonomists for standard genome sequencing and annotation.</title>
        <authorList>
            <consortium name="The Broad Institute Genomics Platform"/>
            <consortium name="The Broad Institute Genome Sequencing Center for Infectious Disease"/>
            <person name="Wu L."/>
            <person name="Ma J."/>
        </authorList>
    </citation>
    <scope>NUCLEOTIDE SEQUENCE [LARGE SCALE GENOMIC DNA]</scope>
    <source>
        <strain evidence="6">JCM 11483</strain>
    </source>
</reference>
<protein>
    <submittedName>
        <fullName evidence="5">LCP family protein</fullName>
    </submittedName>
</protein>
<sequence length="356" mass="38642">MSETPVTPAAPRGRRRRRITAVVLVSLLVLVVGGLATAWYYLDSLSSSYEENVQTFEQQAQEEGGDAGTGGSFPEESDRPEKEADDESITILLLGSDDRAGTDLAQSTGQFPGSRSDTMMLVHVPADRSGVQVMSIPRDLWVDVPGDHGEAKINAPMALGGVSLTVETIEGLFDVRVDHVASVDMQGFIGLVESLGGVDVESTHPETFTTTGGHTFHPGTQHMDAEEALAFVRERKTFSDGDLQRARNQQSFIQAVVDESLQAGNLANPGRVRDMVETFTPYLTVDESLDASTVASLGWEIRGAADDITMFTLPTGTDDRSADGQWIWRQDEQAMTEISEALADDTLEEYVEENDL</sequence>
<proteinExistence type="inferred from homology"/>
<dbReference type="Proteomes" id="UP001501736">
    <property type="component" value="Unassembled WGS sequence"/>
</dbReference>
<keyword evidence="3" id="KW-0812">Transmembrane</keyword>
<dbReference type="PANTHER" id="PTHR33392">
    <property type="entry name" value="POLYISOPRENYL-TEICHOIC ACID--PEPTIDOGLYCAN TEICHOIC ACID TRANSFERASE TAGU"/>
    <property type="match status" value="1"/>
</dbReference>
<feature type="region of interest" description="Disordered" evidence="2">
    <location>
        <begin position="53"/>
        <end position="85"/>
    </location>
</feature>
<evidence type="ECO:0000256" key="1">
    <source>
        <dbReference type="ARBA" id="ARBA00006068"/>
    </source>
</evidence>
<comment type="similarity">
    <text evidence="1">Belongs to the LytR/CpsA/Psr (LCP) family.</text>
</comment>
<feature type="transmembrane region" description="Helical" evidence="3">
    <location>
        <begin position="21"/>
        <end position="42"/>
    </location>
</feature>
<evidence type="ECO:0000256" key="3">
    <source>
        <dbReference type="SAM" id="Phobius"/>
    </source>
</evidence>
<keyword evidence="3" id="KW-1133">Transmembrane helix</keyword>
<feature type="domain" description="Cell envelope-related transcriptional attenuator" evidence="4">
    <location>
        <begin position="115"/>
        <end position="260"/>
    </location>
</feature>
<organism evidence="5 6">
    <name type="scientific">Nesterenkonia halobia</name>
    <dbReference type="NCBI Taxonomy" id="37922"/>
    <lineage>
        <taxon>Bacteria</taxon>
        <taxon>Bacillati</taxon>
        <taxon>Actinomycetota</taxon>
        <taxon>Actinomycetes</taxon>
        <taxon>Micrococcales</taxon>
        <taxon>Micrococcaceae</taxon>
        <taxon>Nesterenkonia</taxon>
    </lineage>
</organism>
<dbReference type="InterPro" id="IPR050922">
    <property type="entry name" value="LytR/CpsA/Psr_CW_biosynth"/>
</dbReference>
<evidence type="ECO:0000313" key="5">
    <source>
        <dbReference type="EMBL" id="GAA3285739.1"/>
    </source>
</evidence>
<evidence type="ECO:0000313" key="6">
    <source>
        <dbReference type="Proteomes" id="UP001501736"/>
    </source>
</evidence>
<gene>
    <name evidence="5" type="ORF">GCM10020260_18940</name>
</gene>
<evidence type="ECO:0000259" key="4">
    <source>
        <dbReference type="Pfam" id="PF03816"/>
    </source>
</evidence>
<dbReference type="Gene3D" id="3.40.630.190">
    <property type="entry name" value="LCP protein"/>
    <property type="match status" value="1"/>
</dbReference>
<comment type="caution">
    <text evidence="5">The sequence shown here is derived from an EMBL/GenBank/DDBJ whole genome shotgun (WGS) entry which is preliminary data.</text>
</comment>
<dbReference type="RefSeq" id="WP_344720638.1">
    <property type="nucleotide sequence ID" value="NZ_BAAAYG010000007.1"/>
</dbReference>
<name>A0ABP6RFD6_9MICC</name>
<keyword evidence="3" id="KW-0472">Membrane</keyword>
<evidence type="ECO:0000256" key="2">
    <source>
        <dbReference type="SAM" id="MobiDB-lite"/>
    </source>
</evidence>
<dbReference type="EMBL" id="BAAAYG010000007">
    <property type="protein sequence ID" value="GAA3285739.1"/>
    <property type="molecule type" value="Genomic_DNA"/>
</dbReference>
<dbReference type="InterPro" id="IPR004474">
    <property type="entry name" value="LytR_CpsA_psr"/>
</dbReference>
<dbReference type="NCBIfam" id="TIGR00350">
    <property type="entry name" value="lytR_cpsA_psr"/>
    <property type="match status" value="1"/>
</dbReference>
<dbReference type="PANTHER" id="PTHR33392:SF6">
    <property type="entry name" value="POLYISOPRENYL-TEICHOIC ACID--PEPTIDOGLYCAN TEICHOIC ACID TRANSFERASE TAGU"/>
    <property type="match status" value="1"/>
</dbReference>
<keyword evidence="6" id="KW-1185">Reference proteome</keyword>
<dbReference type="Pfam" id="PF03816">
    <property type="entry name" value="LytR_cpsA_psr"/>
    <property type="match status" value="1"/>
</dbReference>